<reference evidence="2 3" key="1">
    <citation type="submission" date="2019-01" db="EMBL/GenBank/DDBJ databases">
        <title>Insights into ecological role of a new deltaproteobacterial order Candidatus Sinidesulfobacterales (Sva0485) by metagenomics and metatranscriptomics.</title>
        <authorList>
            <person name="Tan S."/>
            <person name="Liu J."/>
            <person name="Fang Y."/>
            <person name="Hedlund B."/>
            <person name="Lian Z.-H."/>
            <person name="Huang L.-Y."/>
            <person name="Li J.-T."/>
            <person name="Huang L.-N."/>
            <person name="Li W.-J."/>
            <person name="Jiang H.-C."/>
            <person name="Dong H.-L."/>
            <person name="Shu W.-S."/>
        </authorList>
    </citation>
    <scope>NUCLEOTIDE SEQUENCE [LARGE SCALE GENOMIC DNA]</scope>
    <source>
        <strain evidence="2">AP4</strain>
    </source>
</reference>
<dbReference type="Proteomes" id="UP000322454">
    <property type="component" value="Unassembled WGS sequence"/>
</dbReference>
<evidence type="ECO:0000259" key="1">
    <source>
        <dbReference type="Pfam" id="PF00561"/>
    </source>
</evidence>
<feature type="domain" description="AB hydrolase-1" evidence="1">
    <location>
        <begin position="31"/>
        <end position="158"/>
    </location>
</feature>
<protein>
    <submittedName>
        <fullName evidence="2">Alpha/beta hydrolase</fullName>
    </submittedName>
</protein>
<dbReference type="Pfam" id="PF00561">
    <property type="entry name" value="Abhydrolase_1"/>
    <property type="match status" value="1"/>
</dbReference>
<accession>A0A520XEM6</accession>
<dbReference type="PANTHER" id="PTHR43798:SF33">
    <property type="entry name" value="HYDROLASE, PUTATIVE (AFU_ORTHOLOGUE AFUA_2G14860)-RELATED"/>
    <property type="match status" value="1"/>
</dbReference>
<name>A0A520XEM6_9DELT</name>
<keyword evidence="2" id="KW-0378">Hydrolase</keyword>
<evidence type="ECO:0000313" key="3">
    <source>
        <dbReference type="Proteomes" id="UP000322454"/>
    </source>
</evidence>
<dbReference type="GO" id="GO:0016787">
    <property type="term" value="F:hydrolase activity"/>
    <property type="evidence" value="ECO:0007669"/>
    <property type="project" value="UniProtKB-KW"/>
</dbReference>
<dbReference type="InterPro" id="IPR000073">
    <property type="entry name" value="AB_hydrolase_1"/>
</dbReference>
<dbReference type="AlphaFoldDB" id="A0A520XEM6"/>
<dbReference type="EMBL" id="SHMQ01000007">
    <property type="protein sequence ID" value="RZV39651.1"/>
    <property type="molecule type" value="Genomic_DNA"/>
</dbReference>
<evidence type="ECO:0000313" key="2">
    <source>
        <dbReference type="EMBL" id="RZV39651.1"/>
    </source>
</evidence>
<dbReference type="InterPro" id="IPR029058">
    <property type="entry name" value="AB_hydrolase_fold"/>
</dbReference>
<comment type="caution">
    <text evidence="2">The sequence shown here is derived from an EMBL/GenBank/DDBJ whole genome shotgun (WGS) entry which is preliminary data.</text>
</comment>
<dbReference type="SUPFAM" id="SSF53474">
    <property type="entry name" value="alpha/beta-Hydrolases"/>
    <property type="match status" value="1"/>
</dbReference>
<dbReference type="PANTHER" id="PTHR43798">
    <property type="entry name" value="MONOACYLGLYCEROL LIPASE"/>
    <property type="match status" value="1"/>
</dbReference>
<organism evidence="2 3">
    <name type="scientific">Candidatus Acidulodesulfobacterium acidiphilum</name>
    <dbReference type="NCBI Taxonomy" id="2597224"/>
    <lineage>
        <taxon>Bacteria</taxon>
        <taxon>Deltaproteobacteria</taxon>
        <taxon>Candidatus Acidulodesulfobacterales</taxon>
        <taxon>Candidatus Acidulodesulfobacterium</taxon>
    </lineage>
</organism>
<dbReference type="InterPro" id="IPR050266">
    <property type="entry name" value="AB_hydrolase_sf"/>
</dbReference>
<proteinExistence type="predicted"/>
<gene>
    <name evidence="2" type="ORF">EVJ48_03845</name>
</gene>
<sequence>MPYKELSEIKIFYIFHKSSNVKNKDGENKCILLIHGAGGNHLSMLSIFNYIKKNFGKTFNILVPDLPFHFRSLPVDVDSNDDNKLNFVMPENDGISFYAKSINSVVEELVEKGAKITLIGHSMGAQVCLKYAALFPENTEKIMLIAGCHDTGISDSFIRSLENSFDRTIMLFLKDALGSRDKNILKKALADIKRTPDTAVVNDFKYSQDYGKIRNYKKDVKFINENFKKILFYFVYSEKDLIIKQKCIQDLSKKIINSVINNIPAKNHIDFLYGNYSMEKEIDKFLLT</sequence>
<dbReference type="Gene3D" id="3.40.50.1820">
    <property type="entry name" value="alpha/beta hydrolase"/>
    <property type="match status" value="1"/>
</dbReference>
<dbReference type="GO" id="GO:0016020">
    <property type="term" value="C:membrane"/>
    <property type="evidence" value="ECO:0007669"/>
    <property type="project" value="TreeGrafter"/>
</dbReference>